<dbReference type="InterPro" id="IPR053863">
    <property type="entry name" value="Glyoxy/Ble-like_N"/>
</dbReference>
<dbReference type="InterPro" id="IPR037523">
    <property type="entry name" value="VOC_core"/>
</dbReference>
<sequence length="263" mass="28006">MRDLNLTVPDYPYGSPCWVDLLVADVPRAKAFYGDLFGWQWLSGDPSTGGYTMALLDGHPVAGISRKPDSAPVPSQWTTYLRVGDLEVAALAINAYGGRTLGRPVAIGALSRTLIAVDPGGTYFGVWEPGDLPGSGVLDEPGSLTWNELLTRDYDRVQGFALAVFGHEFTDETEPGGPRWATAHTGDGNPAFGLAEIDDEWPQEIPPHWVASFATRNVVAGVARALDLGARLLQGPFDGPYGVGAVLSGPEGEVFSLLVPDLD</sequence>
<evidence type="ECO:0000313" key="2">
    <source>
        <dbReference type="EMBL" id="GEO28409.1"/>
    </source>
</evidence>
<reference evidence="2 3" key="1">
    <citation type="submission" date="2019-07" db="EMBL/GenBank/DDBJ databases">
        <title>Whole genome shotgun sequence of Terrabacter aerolatus NBRC 106305.</title>
        <authorList>
            <person name="Hosoyama A."/>
            <person name="Uohara A."/>
            <person name="Ohji S."/>
            <person name="Ichikawa N."/>
        </authorList>
    </citation>
    <scope>NUCLEOTIDE SEQUENCE [LARGE SCALE GENOMIC DNA]</scope>
    <source>
        <strain evidence="2 3">NBRC 106305</strain>
    </source>
</reference>
<dbReference type="SUPFAM" id="SSF54593">
    <property type="entry name" value="Glyoxalase/Bleomycin resistance protein/Dihydroxybiphenyl dioxygenase"/>
    <property type="match status" value="2"/>
</dbReference>
<dbReference type="InterPro" id="IPR029068">
    <property type="entry name" value="Glyas_Bleomycin-R_OHBP_Dase"/>
</dbReference>
<dbReference type="PROSITE" id="PS51819">
    <property type="entry name" value="VOC"/>
    <property type="match status" value="2"/>
</dbReference>
<name>A0A512CW02_9MICO</name>
<dbReference type="AlphaFoldDB" id="A0A512CW02"/>
<comment type="caution">
    <text evidence="2">The sequence shown here is derived from an EMBL/GenBank/DDBJ whole genome shotgun (WGS) entry which is preliminary data.</text>
</comment>
<evidence type="ECO:0000313" key="3">
    <source>
        <dbReference type="Proteomes" id="UP000321534"/>
    </source>
</evidence>
<dbReference type="RefSeq" id="WP_186814989.1">
    <property type="nucleotide sequence ID" value="NZ_BAAARO010000025.1"/>
</dbReference>
<dbReference type="CDD" id="cd07247">
    <property type="entry name" value="SgaA_N_like"/>
    <property type="match status" value="1"/>
</dbReference>
<proteinExistence type="predicted"/>
<dbReference type="EMBL" id="BJYX01000001">
    <property type="protein sequence ID" value="GEO28409.1"/>
    <property type="molecule type" value="Genomic_DNA"/>
</dbReference>
<dbReference type="PANTHER" id="PTHR33993">
    <property type="entry name" value="GLYOXALASE-RELATED"/>
    <property type="match status" value="1"/>
</dbReference>
<feature type="domain" description="VOC" evidence="1">
    <location>
        <begin position="15"/>
        <end position="129"/>
    </location>
</feature>
<feature type="domain" description="VOC" evidence="1">
    <location>
        <begin position="143"/>
        <end position="260"/>
    </location>
</feature>
<dbReference type="InterPro" id="IPR052164">
    <property type="entry name" value="Anthracycline_SecMetBiosynth"/>
</dbReference>
<organism evidence="2 3">
    <name type="scientific">Terrabacter aerolatus</name>
    <dbReference type="NCBI Taxonomy" id="422442"/>
    <lineage>
        <taxon>Bacteria</taxon>
        <taxon>Bacillati</taxon>
        <taxon>Actinomycetota</taxon>
        <taxon>Actinomycetes</taxon>
        <taxon>Micrococcales</taxon>
        <taxon>Intrasporangiaceae</taxon>
        <taxon>Terrabacter</taxon>
    </lineage>
</organism>
<accession>A0A512CW02</accession>
<keyword evidence="3" id="KW-1185">Reference proteome</keyword>
<dbReference type="Proteomes" id="UP000321534">
    <property type="component" value="Unassembled WGS sequence"/>
</dbReference>
<evidence type="ECO:0000259" key="1">
    <source>
        <dbReference type="PROSITE" id="PS51819"/>
    </source>
</evidence>
<dbReference type="Gene3D" id="3.10.180.10">
    <property type="entry name" value="2,3-Dihydroxybiphenyl 1,2-Dioxygenase, domain 1"/>
    <property type="match status" value="2"/>
</dbReference>
<dbReference type="PANTHER" id="PTHR33993:SF10">
    <property type="entry name" value="CONSERVED PROTEIN"/>
    <property type="match status" value="1"/>
</dbReference>
<gene>
    <name evidence="2" type="ORF">TAE01_02190</name>
</gene>
<dbReference type="Pfam" id="PF22677">
    <property type="entry name" value="Ble-like_N"/>
    <property type="match status" value="1"/>
</dbReference>
<protein>
    <submittedName>
        <fullName evidence="2">Glyoxalase</fullName>
    </submittedName>
</protein>